<reference evidence="2" key="1">
    <citation type="submission" date="2016-10" db="EMBL/GenBank/DDBJ databases">
        <authorList>
            <person name="Varghese N."/>
            <person name="Submissions S."/>
        </authorList>
    </citation>
    <scope>NUCLEOTIDE SEQUENCE [LARGE SCALE GENOMIC DNA]</scope>
    <source>
        <strain evidence="2">DSM 25575</strain>
    </source>
</reference>
<gene>
    <name evidence="1" type="ORF">SAMN05421594_4125</name>
</gene>
<dbReference type="EMBL" id="FOVD01000008">
    <property type="protein sequence ID" value="SFN76997.1"/>
    <property type="molecule type" value="Genomic_DNA"/>
</dbReference>
<proteinExistence type="predicted"/>
<sequence length="32" mass="3698">MVSKKSLYVKTTSDSVFCAKILYNFIIKSVQR</sequence>
<organism evidence="1 2">
    <name type="scientific">Chryseobacterium oleae</name>
    <dbReference type="NCBI Taxonomy" id="491207"/>
    <lineage>
        <taxon>Bacteria</taxon>
        <taxon>Pseudomonadati</taxon>
        <taxon>Bacteroidota</taxon>
        <taxon>Flavobacteriia</taxon>
        <taxon>Flavobacteriales</taxon>
        <taxon>Weeksellaceae</taxon>
        <taxon>Chryseobacterium group</taxon>
        <taxon>Chryseobacterium</taxon>
    </lineage>
</organism>
<dbReference type="Proteomes" id="UP000198769">
    <property type="component" value="Unassembled WGS sequence"/>
</dbReference>
<evidence type="ECO:0000313" key="1">
    <source>
        <dbReference type="EMBL" id="SFN76997.1"/>
    </source>
</evidence>
<keyword evidence="2" id="KW-1185">Reference proteome</keyword>
<protein>
    <submittedName>
        <fullName evidence="1">Uncharacterized protein</fullName>
    </submittedName>
</protein>
<name>A0A1I5BQS3_CHROL</name>
<dbReference type="AlphaFoldDB" id="A0A1I5BQS3"/>
<evidence type="ECO:0000313" key="2">
    <source>
        <dbReference type="Proteomes" id="UP000198769"/>
    </source>
</evidence>
<accession>A0A1I5BQS3</accession>